<keyword evidence="3" id="KW-1185">Reference proteome</keyword>
<keyword evidence="1" id="KW-1133">Transmembrane helix</keyword>
<keyword evidence="1" id="KW-0812">Transmembrane</keyword>
<accession>A0ABR2R8C3</accession>
<gene>
    <name evidence="2" type="ORF">V6N11_035739</name>
</gene>
<evidence type="ECO:0000313" key="3">
    <source>
        <dbReference type="Proteomes" id="UP001396334"/>
    </source>
</evidence>
<proteinExistence type="predicted"/>
<reference evidence="2 3" key="1">
    <citation type="journal article" date="2024" name="G3 (Bethesda)">
        <title>Genome assembly of Hibiscus sabdariffa L. provides insights into metabolisms of medicinal natural products.</title>
        <authorList>
            <person name="Kim T."/>
        </authorList>
    </citation>
    <scope>NUCLEOTIDE SEQUENCE [LARGE SCALE GENOMIC DNA]</scope>
    <source>
        <strain evidence="2">TK-2024</strain>
        <tissue evidence="2">Old leaves</tissue>
    </source>
</reference>
<evidence type="ECO:0008006" key="4">
    <source>
        <dbReference type="Google" id="ProtNLM"/>
    </source>
</evidence>
<evidence type="ECO:0000313" key="2">
    <source>
        <dbReference type="EMBL" id="KAK9009194.1"/>
    </source>
</evidence>
<sequence>MRRVFRAKYFRLGNLLDAGLPDHASYVWKGLYYALQDLRGGFLPLSDSHPTQYRWSGRDTGIFSVRSGYFYLCRSSSSYCRPSPLWKALKSLPTLPEVRIFAWRLAHDCLPTGSRVAAAGLGPGVYPFCSTTWKLLCMHFRTALLLLRPCILEAFLYQLLTVVPTLFLAGWLTLLDLSLGRIFPSLCLFFGTGGTFGFMTPDYSRFGLWSRQLPYYTVISLLLMITGSIRDPGRFSPLLLGLPPFWDYCYLC</sequence>
<protein>
    <recommendedName>
        <fullName evidence="4">Reverse transcriptase zinc-binding domain-containing protein</fullName>
    </recommendedName>
</protein>
<dbReference type="Proteomes" id="UP001396334">
    <property type="component" value="Unassembled WGS sequence"/>
</dbReference>
<evidence type="ECO:0000256" key="1">
    <source>
        <dbReference type="SAM" id="Phobius"/>
    </source>
</evidence>
<feature type="transmembrane region" description="Helical" evidence="1">
    <location>
        <begin position="181"/>
        <end position="201"/>
    </location>
</feature>
<feature type="transmembrane region" description="Helical" evidence="1">
    <location>
        <begin position="213"/>
        <end position="230"/>
    </location>
</feature>
<comment type="caution">
    <text evidence="2">The sequence shown here is derived from an EMBL/GenBank/DDBJ whole genome shotgun (WGS) entry which is preliminary data.</text>
</comment>
<name>A0ABR2R8C3_9ROSI</name>
<feature type="transmembrane region" description="Helical" evidence="1">
    <location>
        <begin position="154"/>
        <end position="175"/>
    </location>
</feature>
<dbReference type="EMBL" id="JBBPBN010000024">
    <property type="protein sequence ID" value="KAK9009194.1"/>
    <property type="molecule type" value="Genomic_DNA"/>
</dbReference>
<keyword evidence="1" id="KW-0472">Membrane</keyword>
<organism evidence="2 3">
    <name type="scientific">Hibiscus sabdariffa</name>
    <name type="common">roselle</name>
    <dbReference type="NCBI Taxonomy" id="183260"/>
    <lineage>
        <taxon>Eukaryota</taxon>
        <taxon>Viridiplantae</taxon>
        <taxon>Streptophyta</taxon>
        <taxon>Embryophyta</taxon>
        <taxon>Tracheophyta</taxon>
        <taxon>Spermatophyta</taxon>
        <taxon>Magnoliopsida</taxon>
        <taxon>eudicotyledons</taxon>
        <taxon>Gunneridae</taxon>
        <taxon>Pentapetalae</taxon>
        <taxon>rosids</taxon>
        <taxon>malvids</taxon>
        <taxon>Malvales</taxon>
        <taxon>Malvaceae</taxon>
        <taxon>Malvoideae</taxon>
        <taxon>Hibiscus</taxon>
    </lineage>
</organism>